<accession>V2WRI9</accession>
<dbReference type="InterPro" id="IPR023214">
    <property type="entry name" value="HAD_sf"/>
</dbReference>
<organism evidence="2 3">
    <name type="scientific">Moniliophthora roreri (strain MCA 2997)</name>
    <name type="common">Cocoa frosty pod rot fungus</name>
    <name type="synonym">Crinipellis roreri</name>
    <dbReference type="NCBI Taxonomy" id="1381753"/>
    <lineage>
        <taxon>Eukaryota</taxon>
        <taxon>Fungi</taxon>
        <taxon>Dikarya</taxon>
        <taxon>Basidiomycota</taxon>
        <taxon>Agaricomycotina</taxon>
        <taxon>Agaricomycetes</taxon>
        <taxon>Agaricomycetidae</taxon>
        <taxon>Agaricales</taxon>
        <taxon>Marasmiineae</taxon>
        <taxon>Marasmiaceae</taxon>
        <taxon>Moniliophthora</taxon>
    </lineage>
</organism>
<evidence type="ECO:0000313" key="3">
    <source>
        <dbReference type="Proteomes" id="UP000017559"/>
    </source>
</evidence>
<dbReference type="AlphaFoldDB" id="V2WRI9"/>
<name>V2WRI9_MONRO</name>
<dbReference type="Gene3D" id="1.10.150.750">
    <property type="match status" value="1"/>
</dbReference>
<proteinExistence type="predicted"/>
<reference evidence="2 3" key="1">
    <citation type="journal article" date="2014" name="BMC Genomics">
        <title>Genome and secretome analysis of the hemibiotrophic fungal pathogen, Moniliophthora roreri, which causes frosty pod rot disease of cacao: mechanisms of the biotrophic and necrotrophic phases.</title>
        <authorList>
            <person name="Meinhardt L.W."/>
            <person name="Costa G.G.L."/>
            <person name="Thomazella D.P.T."/>
            <person name="Teixeira P.J.P.L."/>
            <person name="Carazzolle M.F."/>
            <person name="Schuster S.C."/>
            <person name="Carlson J.E."/>
            <person name="Guiltinan M.J."/>
            <person name="Mieczkowski P."/>
            <person name="Farmer A."/>
            <person name="Ramaraj T."/>
            <person name="Crozier J."/>
            <person name="Davis R.E."/>
            <person name="Shao J."/>
            <person name="Melnick R.L."/>
            <person name="Pereira G.A.G."/>
            <person name="Bailey B.A."/>
        </authorList>
    </citation>
    <scope>NUCLEOTIDE SEQUENCE [LARGE SCALE GENOMIC DNA]</scope>
    <source>
        <strain evidence="2 3">MCA 2997</strain>
    </source>
</reference>
<dbReference type="PANTHER" id="PTHR43316">
    <property type="entry name" value="HYDROLASE, HALOACID DELAHOGENASE-RELATED"/>
    <property type="match status" value="1"/>
</dbReference>
<dbReference type="InterPro" id="IPR036412">
    <property type="entry name" value="HAD-like_sf"/>
</dbReference>
<evidence type="ECO:0000256" key="1">
    <source>
        <dbReference type="ARBA" id="ARBA00022801"/>
    </source>
</evidence>
<protein>
    <submittedName>
        <fullName evidence="2">Haloalkanoic acid</fullName>
    </submittedName>
</protein>
<dbReference type="HOGENOM" id="CLU_045011_3_2_1"/>
<keyword evidence="3" id="KW-1185">Reference proteome</keyword>
<dbReference type="GO" id="GO:0016787">
    <property type="term" value="F:hydrolase activity"/>
    <property type="evidence" value="ECO:0007669"/>
    <property type="project" value="UniProtKB-KW"/>
</dbReference>
<evidence type="ECO:0000313" key="2">
    <source>
        <dbReference type="EMBL" id="ESK84172.1"/>
    </source>
</evidence>
<comment type="caution">
    <text evidence="2">The sequence shown here is derived from an EMBL/GenBank/DDBJ whole genome shotgun (WGS) entry which is preliminary data.</text>
</comment>
<sequence length="227" mass="25633">MKPLLSRYPVSSNWTLKQAIEEFTAIEVPLVQEHPHLPYRDLLAKTHELLEEKLHRESGDQASIGPDDGDVDRHTKFGQSIKNWPVFPDTIDALRTLAKHYKLCVLSNYWFPRSVSTESKSPFTLIITAQDVGSYKPAGRGYDVALDTAKTDPHFDDGKREVLWVAQSLFGDIDPVSKLGVKSVWIERKGSVMGYNGEHAYSWKFDTLGEFAEAVEKEARSFGAEHV</sequence>
<dbReference type="SUPFAM" id="SSF56784">
    <property type="entry name" value="HAD-like"/>
    <property type="match status" value="1"/>
</dbReference>
<dbReference type="Gene3D" id="3.40.50.1000">
    <property type="entry name" value="HAD superfamily/HAD-like"/>
    <property type="match status" value="1"/>
</dbReference>
<dbReference type="PANTHER" id="PTHR43316:SF9">
    <property type="entry name" value="ACID DEHALOGENASE, PUTATIVE (AFU_ORTHOLOGUE AFUA_6G14460)-RELATED"/>
    <property type="match status" value="1"/>
</dbReference>
<dbReference type="KEGG" id="mrr:Moror_16997"/>
<keyword evidence="1" id="KW-0378">Hydrolase</keyword>
<dbReference type="InterPro" id="IPR051540">
    <property type="entry name" value="S-2-haloacid_dehalogenase"/>
</dbReference>
<dbReference type="EMBL" id="AWSO01001357">
    <property type="protein sequence ID" value="ESK84172.1"/>
    <property type="molecule type" value="Genomic_DNA"/>
</dbReference>
<dbReference type="Proteomes" id="UP000017559">
    <property type="component" value="Unassembled WGS sequence"/>
</dbReference>
<gene>
    <name evidence="2" type="ORF">Moror_16997</name>
</gene>
<dbReference type="OrthoDB" id="20198at2759"/>